<feature type="compositionally biased region" description="Basic and acidic residues" evidence="1">
    <location>
        <begin position="103"/>
        <end position="112"/>
    </location>
</feature>
<accession>A0A976SJE0</accession>
<keyword evidence="2" id="KW-0472">Membrane</keyword>
<feature type="compositionally biased region" description="Basic and acidic residues" evidence="1">
    <location>
        <begin position="73"/>
        <end position="96"/>
    </location>
</feature>
<dbReference type="AlphaFoldDB" id="A0A976SJE0"/>
<dbReference type="InterPro" id="IPR009688">
    <property type="entry name" value="FAM210A/B-like_dom"/>
</dbReference>
<evidence type="ECO:0000313" key="5">
    <source>
        <dbReference type="Proteomes" id="UP000244811"/>
    </source>
</evidence>
<feature type="region of interest" description="Disordered" evidence="1">
    <location>
        <begin position="67"/>
        <end position="112"/>
    </location>
</feature>
<feature type="transmembrane region" description="Helical" evidence="2">
    <location>
        <begin position="284"/>
        <end position="301"/>
    </location>
</feature>
<dbReference type="Proteomes" id="UP000244811">
    <property type="component" value="Chromosome 2"/>
</dbReference>
<feature type="domain" description="DUF1279" evidence="3">
    <location>
        <begin position="212"/>
        <end position="294"/>
    </location>
</feature>
<keyword evidence="2" id="KW-0812">Transmembrane</keyword>
<evidence type="ECO:0000256" key="2">
    <source>
        <dbReference type="SAM" id="Phobius"/>
    </source>
</evidence>
<feature type="transmembrane region" description="Helical" evidence="2">
    <location>
        <begin position="220"/>
        <end position="243"/>
    </location>
</feature>
<dbReference type="EMBL" id="CP056071">
    <property type="protein sequence ID" value="UVC49969.1"/>
    <property type="molecule type" value="Genomic_DNA"/>
</dbReference>
<evidence type="ECO:0000256" key="1">
    <source>
        <dbReference type="SAM" id="MobiDB-lite"/>
    </source>
</evidence>
<reference evidence="4" key="1">
    <citation type="submission" date="2022-07" db="EMBL/GenBank/DDBJ databases">
        <title>Evaluation of T. orientalis genome assembly methods using nanopore sequencing and analysis of variation between genomes.</title>
        <authorList>
            <person name="Yam J."/>
            <person name="Micallef M.L."/>
            <person name="Liu M."/>
            <person name="Djordjevic S.P."/>
            <person name="Bogema D.R."/>
            <person name="Jenkins C."/>
        </authorList>
    </citation>
    <scope>NUCLEOTIDE SEQUENCE</scope>
    <source>
        <strain evidence="4">Goon Nure</strain>
    </source>
</reference>
<dbReference type="Pfam" id="PF06916">
    <property type="entry name" value="FAM210A-B_dom"/>
    <property type="match status" value="1"/>
</dbReference>
<name>A0A976SJE0_THEOR</name>
<gene>
    <name evidence="4" type="ORF">MACK_003592</name>
</gene>
<keyword evidence="2" id="KW-1133">Transmembrane helix</keyword>
<evidence type="ECO:0000313" key="4">
    <source>
        <dbReference type="EMBL" id="UVC49969.1"/>
    </source>
</evidence>
<organism evidence="4 5">
    <name type="scientific">Theileria orientalis</name>
    <dbReference type="NCBI Taxonomy" id="68886"/>
    <lineage>
        <taxon>Eukaryota</taxon>
        <taxon>Sar</taxon>
        <taxon>Alveolata</taxon>
        <taxon>Apicomplexa</taxon>
        <taxon>Aconoidasida</taxon>
        <taxon>Piroplasmida</taxon>
        <taxon>Theileriidae</taxon>
        <taxon>Theileria</taxon>
    </lineage>
</organism>
<proteinExistence type="predicted"/>
<sequence length="303" mass="36117">MYKITFNQLYKLSFRSNIIRFNSKYSTIVNRNVYSVKNITNNSKLLINRNCICTSRNVIKNNNIRNPSRRFHHQEGVKNDKTVEERIKRDESEVNSRENNVNEDVRDEGVTKRERTMRRIKNRFQKIKTYINQHKRVQNLKVYINQNKRIQDFKVFLRNSQRFQRFRSYATQKRQNLKGFTNKVKRKERLKEMKEKFVDRSKAFSILTMLTLKRYGKIGVFIYLSVYVATLAGMNAIVFMNYLTSEHVRKALNYFNITSLKVPDVDSPFAKFTVAYIATKLVEPLRLVVSIMITIAVTRILKR</sequence>
<protein>
    <recommendedName>
        <fullName evidence="3">DUF1279 domain-containing protein</fullName>
    </recommendedName>
</protein>
<evidence type="ECO:0000259" key="3">
    <source>
        <dbReference type="Pfam" id="PF06916"/>
    </source>
</evidence>